<dbReference type="InterPro" id="IPR036939">
    <property type="entry name" value="Cu2_ascorb_mOase_N_sf"/>
</dbReference>
<dbReference type="SUPFAM" id="SSF47473">
    <property type="entry name" value="EF-hand"/>
    <property type="match status" value="1"/>
</dbReference>
<evidence type="ECO:0000313" key="5">
    <source>
        <dbReference type="Proteomes" id="UP000593765"/>
    </source>
</evidence>
<protein>
    <submittedName>
        <fullName evidence="4">EF-hand domain-containing protein</fullName>
    </submittedName>
</protein>
<evidence type="ECO:0000313" key="4">
    <source>
        <dbReference type="EMBL" id="QOV91439.1"/>
    </source>
</evidence>
<dbReference type="InterPro" id="IPR014784">
    <property type="entry name" value="Cu2_ascorb_mOase-like_C"/>
</dbReference>
<feature type="chain" id="PRO_5034715268" evidence="2">
    <location>
        <begin position="28"/>
        <end position="492"/>
    </location>
</feature>
<dbReference type="SUPFAM" id="SSF46626">
    <property type="entry name" value="Cytochrome c"/>
    <property type="match status" value="1"/>
</dbReference>
<dbReference type="InterPro" id="IPR008977">
    <property type="entry name" value="PHM/PNGase_F_dom_sf"/>
</dbReference>
<sequence>MPNNSLVHLLSAAVAFVLIAQTHAVSAPTYHRDIAPIILDNCAACHRPGEAAPFPLLQYADVKRRATQVADLTASRAMPPWKASPGEVHFVGERRLTDGQIKLISDWVAAGCVEGDPKDSPPQPVFADGWRNGPPDLVLTMPEPYAVPADGPDIYRSFVIPVEIPKGKFVRAAEFRPGNRTVVHHAVLSTMKREAIAKKLAAEPKGHGPGFKSGLNAPGDRMPGSPGIWVPGKDPLPLPDGYAMAWPQGCDLLVQLHLHPSGKAEVEQSSIGLYLTDEPPKGALIPFVMMNRNVDIAPGQKDFTLRSEKAVTQDVDVIGFFPHMHLIGRTCTATATLPGGKKINLLTIADWDFRWQGYYQCKTPVRLPAGTMVECVWTFDNSAENPSQPSNPPKRVRFGEGTTDEMGAIVMDFVPAPVQPAEAGVSLARDLMARHDTNKDQKLSRAELMKADPSKEKDIEHALAHFDADKDGLLNEAELKAACTALVASRER</sequence>
<feature type="signal peptide" evidence="2">
    <location>
        <begin position="1"/>
        <end position="27"/>
    </location>
</feature>
<dbReference type="PROSITE" id="PS50222">
    <property type="entry name" value="EF_HAND_2"/>
    <property type="match status" value="1"/>
</dbReference>
<dbReference type="Gene3D" id="2.60.120.230">
    <property type="match status" value="1"/>
</dbReference>
<organism evidence="4 5">
    <name type="scientific">Humisphaera borealis</name>
    <dbReference type="NCBI Taxonomy" id="2807512"/>
    <lineage>
        <taxon>Bacteria</taxon>
        <taxon>Pseudomonadati</taxon>
        <taxon>Planctomycetota</taxon>
        <taxon>Phycisphaerae</taxon>
        <taxon>Tepidisphaerales</taxon>
        <taxon>Tepidisphaeraceae</taxon>
        <taxon>Humisphaera</taxon>
    </lineage>
</organism>
<keyword evidence="2" id="KW-0732">Signal</keyword>
<evidence type="ECO:0000256" key="2">
    <source>
        <dbReference type="SAM" id="SignalP"/>
    </source>
</evidence>
<dbReference type="Proteomes" id="UP000593765">
    <property type="component" value="Chromosome"/>
</dbReference>
<dbReference type="RefSeq" id="WP_206294718.1">
    <property type="nucleotide sequence ID" value="NZ_CP063458.1"/>
</dbReference>
<dbReference type="InterPro" id="IPR018247">
    <property type="entry name" value="EF_Hand_1_Ca_BS"/>
</dbReference>
<dbReference type="SMART" id="SM00054">
    <property type="entry name" value="EFh"/>
    <property type="match status" value="2"/>
</dbReference>
<accession>A0A7M2X1F0</accession>
<keyword evidence="5" id="KW-1185">Reference proteome</keyword>
<dbReference type="Gene3D" id="2.60.120.310">
    <property type="entry name" value="Copper type II, ascorbate-dependent monooxygenase, N-terminal domain"/>
    <property type="match status" value="1"/>
</dbReference>
<dbReference type="KEGG" id="hbs:IPV69_08820"/>
<dbReference type="GO" id="GO:0005507">
    <property type="term" value="F:copper ion binding"/>
    <property type="evidence" value="ECO:0007669"/>
    <property type="project" value="InterPro"/>
</dbReference>
<feature type="domain" description="EF-hand" evidence="3">
    <location>
        <begin position="454"/>
        <end position="489"/>
    </location>
</feature>
<dbReference type="GO" id="GO:0020037">
    <property type="term" value="F:heme binding"/>
    <property type="evidence" value="ECO:0007669"/>
    <property type="project" value="InterPro"/>
</dbReference>
<dbReference type="SUPFAM" id="SSF49742">
    <property type="entry name" value="PHM/PNGase F"/>
    <property type="match status" value="2"/>
</dbReference>
<evidence type="ECO:0000259" key="3">
    <source>
        <dbReference type="PROSITE" id="PS50222"/>
    </source>
</evidence>
<dbReference type="Gene3D" id="1.10.238.10">
    <property type="entry name" value="EF-hand"/>
    <property type="match status" value="1"/>
</dbReference>
<dbReference type="InterPro" id="IPR036909">
    <property type="entry name" value="Cyt_c-like_dom_sf"/>
</dbReference>
<dbReference type="EMBL" id="CP063458">
    <property type="protein sequence ID" value="QOV91439.1"/>
    <property type="molecule type" value="Genomic_DNA"/>
</dbReference>
<dbReference type="PROSITE" id="PS00018">
    <property type="entry name" value="EF_HAND_1"/>
    <property type="match status" value="1"/>
</dbReference>
<dbReference type="AlphaFoldDB" id="A0A7M2X1F0"/>
<dbReference type="InterPro" id="IPR002048">
    <property type="entry name" value="EF_hand_dom"/>
</dbReference>
<proteinExistence type="predicted"/>
<reference evidence="4 5" key="1">
    <citation type="submission" date="2020-10" db="EMBL/GenBank/DDBJ databases">
        <title>Wide distribution of Phycisphaera-like planctomycetes from WD2101 soil group in peatlands and genome analysis of the first cultivated representative.</title>
        <authorList>
            <person name="Dedysh S.N."/>
            <person name="Beletsky A.V."/>
            <person name="Ivanova A."/>
            <person name="Kulichevskaya I.S."/>
            <person name="Suzina N.E."/>
            <person name="Philippov D.A."/>
            <person name="Rakitin A.L."/>
            <person name="Mardanov A.V."/>
            <person name="Ravin N.V."/>
        </authorList>
    </citation>
    <scope>NUCLEOTIDE SEQUENCE [LARGE SCALE GENOMIC DNA]</scope>
    <source>
        <strain evidence="4 5">M1803</strain>
    </source>
</reference>
<dbReference type="GO" id="GO:0005509">
    <property type="term" value="F:calcium ion binding"/>
    <property type="evidence" value="ECO:0007669"/>
    <property type="project" value="InterPro"/>
</dbReference>
<dbReference type="InterPro" id="IPR011992">
    <property type="entry name" value="EF-hand-dom_pair"/>
</dbReference>
<name>A0A7M2X1F0_9BACT</name>
<dbReference type="GO" id="GO:0009055">
    <property type="term" value="F:electron transfer activity"/>
    <property type="evidence" value="ECO:0007669"/>
    <property type="project" value="InterPro"/>
</dbReference>
<dbReference type="GO" id="GO:0016715">
    <property type="term" value="F:oxidoreductase activity, acting on paired donors, with incorporation or reduction of molecular oxygen, reduced ascorbate as one donor, and incorporation of one atom of oxygen"/>
    <property type="evidence" value="ECO:0007669"/>
    <property type="project" value="InterPro"/>
</dbReference>
<gene>
    <name evidence="4" type="ORF">IPV69_08820</name>
</gene>
<evidence type="ECO:0000256" key="1">
    <source>
        <dbReference type="ARBA" id="ARBA00023157"/>
    </source>
</evidence>
<keyword evidence="1" id="KW-1015">Disulfide bond</keyword>